<dbReference type="RefSeq" id="WP_259249871.1">
    <property type="nucleotide sequence ID" value="NZ_CBFGSQ010000288.1"/>
</dbReference>
<evidence type="ECO:0000313" key="2">
    <source>
        <dbReference type="Proteomes" id="UP001161094"/>
    </source>
</evidence>
<dbReference type="AlphaFoldDB" id="A0AA42LSB9"/>
<accession>A0AA42LSB9</accession>
<dbReference type="EMBL" id="JAOCDZ010000017">
    <property type="protein sequence ID" value="MDH0738570.1"/>
    <property type="molecule type" value="Genomic_DNA"/>
</dbReference>
<reference evidence="1" key="1">
    <citation type="submission" date="2022-09" db="EMBL/GenBank/DDBJ databases">
        <title>Intensive care unit water sources are persistently colonized with multi-drug resistant bacteria and are the site of extensive horizontal gene transfer of antibiotic resistance genes.</title>
        <authorList>
            <person name="Diorio-Toth L."/>
        </authorList>
    </citation>
    <scope>NUCLEOTIDE SEQUENCE</scope>
    <source>
        <strain evidence="1">GD03843</strain>
    </source>
</reference>
<proteinExistence type="predicted"/>
<sequence length="269" mass="29631">MKDDARSWALAEESITLRFQPVFTAQGQVHEYAVIGRSRPSPWSGLNPVGQGAGLLAGVAFFKHFKTPIELSYEHALDVRGTGDLAERLCGELGIGLLDSSVWVNKHARYDDAPPLLIPAKRITFTLPLTDRLSDHAEVLARYPEFQARLRARLLPSASRSKSTGHGTLRADGLHVQVPLGLSENRALQGRFFTLMERAWSANLHVVAGGVEDIRDFAWMRLHSDLLFRGAALSAPLSSECLGIWLQADSNAWRSFNASTTRFAGVEDT</sequence>
<organism evidence="1 2">
    <name type="scientific">Achromobacter spanius</name>
    <dbReference type="NCBI Taxonomy" id="217203"/>
    <lineage>
        <taxon>Bacteria</taxon>
        <taxon>Pseudomonadati</taxon>
        <taxon>Pseudomonadota</taxon>
        <taxon>Betaproteobacteria</taxon>
        <taxon>Burkholderiales</taxon>
        <taxon>Alcaligenaceae</taxon>
        <taxon>Achromobacter</taxon>
    </lineage>
</organism>
<name>A0AA42LSB9_9BURK</name>
<evidence type="ECO:0000313" key="1">
    <source>
        <dbReference type="EMBL" id="MDH0738570.1"/>
    </source>
</evidence>
<gene>
    <name evidence="1" type="ORF">N5D93_22310</name>
</gene>
<comment type="caution">
    <text evidence="1">The sequence shown here is derived from an EMBL/GenBank/DDBJ whole genome shotgun (WGS) entry which is preliminary data.</text>
</comment>
<dbReference type="Proteomes" id="UP001161094">
    <property type="component" value="Unassembled WGS sequence"/>
</dbReference>
<protein>
    <submittedName>
        <fullName evidence="1">Uncharacterized protein</fullName>
    </submittedName>
</protein>